<dbReference type="PANTHER" id="PTHR12358">
    <property type="entry name" value="SPHINGOSINE KINASE"/>
    <property type="match status" value="1"/>
</dbReference>
<dbReference type="InterPro" id="IPR050187">
    <property type="entry name" value="Lipid_Phosphate_FormReg"/>
</dbReference>
<evidence type="ECO:0000313" key="2">
    <source>
        <dbReference type="EMBL" id="MFC7704656.1"/>
    </source>
</evidence>
<dbReference type="EMBL" id="JBHTFQ010000005">
    <property type="protein sequence ID" value="MFC7704656.1"/>
    <property type="molecule type" value="Genomic_DNA"/>
</dbReference>
<keyword evidence="2" id="KW-0418">Kinase</keyword>
<dbReference type="Gene3D" id="2.60.200.40">
    <property type="match status" value="1"/>
</dbReference>
<comment type="caution">
    <text evidence="2">The sequence shown here is derived from an EMBL/GenBank/DDBJ whole genome shotgun (WGS) entry which is preliminary data.</text>
</comment>
<gene>
    <name evidence="2" type="ORF">ACFQXB_10670</name>
</gene>
<organism evidence="2 3">
    <name type="scientific">Plastorhodobacter daqingensis</name>
    <dbReference type="NCBI Taxonomy" id="1387281"/>
    <lineage>
        <taxon>Bacteria</taxon>
        <taxon>Pseudomonadati</taxon>
        <taxon>Pseudomonadota</taxon>
        <taxon>Alphaproteobacteria</taxon>
        <taxon>Rhodobacterales</taxon>
        <taxon>Paracoccaceae</taxon>
        <taxon>Plastorhodobacter</taxon>
    </lineage>
</organism>
<dbReference type="SMART" id="SM00046">
    <property type="entry name" value="DAGKc"/>
    <property type="match status" value="1"/>
</dbReference>
<dbReference type="EC" id="2.7.1.-" evidence="2"/>
<dbReference type="PANTHER" id="PTHR12358:SF54">
    <property type="entry name" value="SPHINGOSINE KINASE RELATED PROTEIN"/>
    <property type="match status" value="1"/>
</dbReference>
<keyword evidence="3" id="KW-1185">Reference proteome</keyword>
<dbReference type="InterPro" id="IPR001206">
    <property type="entry name" value="Diacylglycerol_kinase_cat_dom"/>
</dbReference>
<dbReference type="SUPFAM" id="SSF111331">
    <property type="entry name" value="NAD kinase/diacylglycerol kinase-like"/>
    <property type="match status" value="1"/>
</dbReference>
<proteinExistence type="predicted"/>
<accession>A0ABW2UL07</accession>
<evidence type="ECO:0000313" key="3">
    <source>
        <dbReference type="Proteomes" id="UP001596516"/>
    </source>
</evidence>
<sequence>MNPGSGRRRGRAAEAAILGAARKLDREVVLRRLDRRRSVGDQARQALSEGHAVIVAAGGDGTICGIAAALAGSDTPMGVLPLGTFNYFARSLGIPADLEAAVALLQDGVPRRIPVGRVNGRVFLNNASIGAYPAILAMRERVYDRWGRSRAAAYWSVLRALLGGRHAMMLDLDLDGERRQLRSPLVFVMLNAFQLEQLSLDGQEIIENGRFAVFIAPEKGRWGMIRSAIALATGRLSRSRDFELLGARDLTIATPAARNRVARDGERARLEGPFHFTLEQGALEVLVPGRHPGLAPASHDA</sequence>
<protein>
    <submittedName>
        <fullName evidence="2">Diacylglycerol/lipid kinase family protein</fullName>
        <ecNumber evidence="2">2.7.1.-</ecNumber>
    </submittedName>
</protein>
<reference evidence="3" key="1">
    <citation type="journal article" date="2019" name="Int. J. Syst. Evol. Microbiol.">
        <title>The Global Catalogue of Microorganisms (GCM) 10K type strain sequencing project: providing services to taxonomists for standard genome sequencing and annotation.</title>
        <authorList>
            <consortium name="The Broad Institute Genomics Platform"/>
            <consortium name="The Broad Institute Genome Sequencing Center for Infectious Disease"/>
            <person name="Wu L."/>
            <person name="Ma J."/>
        </authorList>
    </citation>
    <scope>NUCLEOTIDE SEQUENCE [LARGE SCALE GENOMIC DNA]</scope>
    <source>
        <strain evidence="3">CGMCC 1.12750</strain>
    </source>
</reference>
<keyword evidence="2" id="KW-0808">Transferase</keyword>
<dbReference type="Pfam" id="PF00781">
    <property type="entry name" value="DAGK_cat"/>
    <property type="match status" value="1"/>
</dbReference>
<evidence type="ECO:0000259" key="1">
    <source>
        <dbReference type="PROSITE" id="PS50146"/>
    </source>
</evidence>
<name>A0ABW2UL07_9RHOB</name>
<dbReference type="Proteomes" id="UP001596516">
    <property type="component" value="Unassembled WGS sequence"/>
</dbReference>
<dbReference type="RefSeq" id="WP_377403208.1">
    <property type="nucleotide sequence ID" value="NZ_JBHTFQ010000005.1"/>
</dbReference>
<dbReference type="GO" id="GO:0016301">
    <property type="term" value="F:kinase activity"/>
    <property type="evidence" value="ECO:0007669"/>
    <property type="project" value="UniProtKB-KW"/>
</dbReference>
<dbReference type="InterPro" id="IPR016064">
    <property type="entry name" value="NAD/diacylglycerol_kinase_sf"/>
</dbReference>
<feature type="domain" description="DAGKc" evidence="1">
    <location>
        <begin position="1"/>
        <end position="122"/>
    </location>
</feature>
<dbReference type="PROSITE" id="PS50146">
    <property type="entry name" value="DAGK"/>
    <property type="match status" value="1"/>
</dbReference>
<dbReference type="Gene3D" id="3.40.50.10330">
    <property type="entry name" value="Probable inorganic polyphosphate/atp-NAD kinase, domain 1"/>
    <property type="match status" value="1"/>
</dbReference>
<dbReference type="InterPro" id="IPR017438">
    <property type="entry name" value="ATP-NAD_kinase_N"/>
</dbReference>